<feature type="region of interest" description="Disordered" evidence="1">
    <location>
        <begin position="164"/>
        <end position="186"/>
    </location>
</feature>
<gene>
    <name evidence="2" type="ORF">LCGC14_0461830</name>
</gene>
<dbReference type="EMBL" id="LAZR01000475">
    <property type="protein sequence ID" value="KKN67440.1"/>
    <property type="molecule type" value="Genomic_DNA"/>
</dbReference>
<evidence type="ECO:0000256" key="1">
    <source>
        <dbReference type="SAM" id="MobiDB-lite"/>
    </source>
</evidence>
<evidence type="ECO:0000313" key="2">
    <source>
        <dbReference type="EMBL" id="KKN67440.1"/>
    </source>
</evidence>
<organism evidence="2">
    <name type="scientific">marine sediment metagenome</name>
    <dbReference type="NCBI Taxonomy" id="412755"/>
    <lineage>
        <taxon>unclassified sequences</taxon>
        <taxon>metagenomes</taxon>
        <taxon>ecological metagenomes</taxon>
    </lineage>
</organism>
<reference evidence="2" key="1">
    <citation type="journal article" date="2015" name="Nature">
        <title>Complex archaea that bridge the gap between prokaryotes and eukaryotes.</title>
        <authorList>
            <person name="Spang A."/>
            <person name="Saw J.H."/>
            <person name="Jorgensen S.L."/>
            <person name="Zaremba-Niedzwiedzka K."/>
            <person name="Martijn J."/>
            <person name="Lind A.E."/>
            <person name="van Eijk R."/>
            <person name="Schleper C."/>
            <person name="Guy L."/>
            <person name="Ettema T.J."/>
        </authorList>
    </citation>
    <scope>NUCLEOTIDE SEQUENCE</scope>
</reference>
<protein>
    <submittedName>
        <fullName evidence="2">Uncharacterized protein</fullName>
    </submittedName>
</protein>
<dbReference type="AlphaFoldDB" id="A0A0F9SEZ7"/>
<proteinExistence type="predicted"/>
<comment type="caution">
    <text evidence="2">The sequence shown here is derived from an EMBL/GenBank/DDBJ whole genome shotgun (WGS) entry which is preliminary data.</text>
</comment>
<accession>A0A0F9SEZ7</accession>
<sequence length="186" mass="21185">MAGRKKDTEKRTRCLELYKKLGNLTLVAKELGVDRSQLGRWAKEEGWDRHLAVLKDEVSRKLKLGALQQAVDVDVHSDELVDNMKRFRFLVTKAMEDFVDQEMEFTQIEQVMKILALWDDKLRLHLGEPTANIRTDHNIVLHGLPANRKIAITTLLEIAQSSPHYEQGGPVIDVTPEPEALPPGEE</sequence>
<name>A0A0F9SEZ7_9ZZZZ</name>